<dbReference type="EMBL" id="JAOYOD010000001">
    <property type="protein sequence ID" value="MCV9386032.1"/>
    <property type="molecule type" value="Genomic_DNA"/>
</dbReference>
<gene>
    <name evidence="2" type="ORF">N7U62_05120</name>
</gene>
<protein>
    <recommendedName>
        <fullName evidence="1">Spore protein YkvP/CgeB glycosyl transferase-like domain-containing protein</fullName>
    </recommendedName>
</protein>
<organism evidence="2 3">
    <name type="scientific">Reichenbachiella ulvae</name>
    <dbReference type="NCBI Taxonomy" id="2980104"/>
    <lineage>
        <taxon>Bacteria</taxon>
        <taxon>Pseudomonadati</taxon>
        <taxon>Bacteroidota</taxon>
        <taxon>Cytophagia</taxon>
        <taxon>Cytophagales</taxon>
        <taxon>Reichenbachiellaceae</taxon>
        <taxon>Reichenbachiella</taxon>
    </lineage>
</organism>
<evidence type="ECO:0000313" key="3">
    <source>
        <dbReference type="Proteomes" id="UP001300692"/>
    </source>
</evidence>
<feature type="domain" description="Spore protein YkvP/CgeB glycosyl transferase-like" evidence="1">
    <location>
        <begin position="214"/>
        <end position="315"/>
    </location>
</feature>
<evidence type="ECO:0000259" key="1">
    <source>
        <dbReference type="Pfam" id="PF13524"/>
    </source>
</evidence>
<accession>A0ABT3CQZ3</accession>
<dbReference type="RefSeq" id="WP_264136818.1">
    <property type="nucleotide sequence ID" value="NZ_JAOYOD010000001.1"/>
</dbReference>
<reference evidence="2 3" key="1">
    <citation type="submission" date="2022-10" db="EMBL/GenBank/DDBJ databases">
        <title>Comparative genomics and taxonomic characterization of three novel marine species of genus Reichenbachiella exhibiting antioxidant and polysaccharide degradation activities.</title>
        <authorList>
            <person name="Muhammad N."/>
            <person name="Lee Y.-J."/>
            <person name="Ko J."/>
            <person name="Kim S.-G."/>
        </authorList>
    </citation>
    <scope>NUCLEOTIDE SEQUENCE [LARGE SCALE GENOMIC DNA]</scope>
    <source>
        <strain evidence="2 3">ABR2-5</strain>
    </source>
</reference>
<evidence type="ECO:0000313" key="2">
    <source>
        <dbReference type="EMBL" id="MCV9386032.1"/>
    </source>
</evidence>
<keyword evidence="3" id="KW-1185">Reference proteome</keyword>
<dbReference type="SUPFAM" id="SSF53756">
    <property type="entry name" value="UDP-Glycosyltransferase/glycogen phosphorylase"/>
    <property type="match status" value="1"/>
</dbReference>
<dbReference type="Proteomes" id="UP001300692">
    <property type="component" value="Unassembled WGS sequence"/>
</dbReference>
<dbReference type="Pfam" id="PF13524">
    <property type="entry name" value="Glyco_trans_1_2"/>
    <property type="match status" value="1"/>
</dbReference>
<sequence length="370" mass="43270">MPKENIAFVSLLKPVDDIRSYHKLALSLSKHTEADIHLFGYPTQSKLKPTDRIHFHPSKPFPRISFQRLIVPYSIFKRLLQLKPKIVVVNSPELLWVTIYCKILFGTKIIYDIQENYFKNLWFQNVYPPLIKHVLALTLRLKEVLTAPVFDHFLFAEKCYSSELKFINNRYTVLENKALSAVKRIRNENHPRPQILFSGTITENTGIYEALSLVNELSRHINLTLRIVGHCPEAKIYRWLKEQEGETLSLHIDQRPIPYSEIEEAIKHADAGLVCYRTNPSNQHCMPTKVFEYAASGLPIMYEEGSHWQSFIKKYTKGLPFDFNQIDQKKAEDFLHASMDRSQELSTLKALWEEEEIKWIDCLKKLKILD</sequence>
<comment type="caution">
    <text evidence="2">The sequence shown here is derived from an EMBL/GenBank/DDBJ whole genome shotgun (WGS) entry which is preliminary data.</text>
</comment>
<dbReference type="Gene3D" id="3.40.50.2000">
    <property type="entry name" value="Glycogen Phosphorylase B"/>
    <property type="match status" value="2"/>
</dbReference>
<dbReference type="InterPro" id="IPR055259">
    <property type="entry name" value="YkvP/CgeB_Glyco_trans-like"/>
</dbReference>
<name>A0ABT3CQZ3_9BACT</name>
<proteinExistence type="predicted"/>